<accession>A0A076PN86</accession>
<dbReference type="AlphaFoldDB" id="A0A076PN86"/>
<name>A0A076PN86_COMTE</name>
<reference evidence="1 2" key="1">
    <citation type="journal article" date="2014" name="Genome Announc.">
        <title>Complete Genome Sequence of Polychlorinated Biphenyl Degrader Comamonas testosteroni TK102 (NBRC 109938).</title>
        <authorList>
            <person name="Fukuda K."/>
            <person name="Hosoyama A."/>
            <person name="Tsuchikane K."/>
            <person name="Ohji S."/>
            <person name="Yamazoe A."/>
            <person name="Fujita N."/>
            <person name="Shintani M."/>
            <person name="Kimbara K."/>
        </authorList>
    </citation>
    <scope>NUCLEOTIDE SEQUENCE [LARGE SCALE GENOMIC DNA]</scope>
    <source>
        <strain evidence="1">TK102</strain>
    </source>
</reference>
<proteinExistence type="predicted"/>
<evidence type="ECO:0000313" key="1">
    <source>
        <dbReference type="EMBL" id="AIJ48309.1"/>
    </source>
</evidence>
<organism evidence="1 2">
    <name type="scientific">Comamonas testosteroni TK102</name>
    <dbReference type="NCBI Taxonomy" id="1392005"/>
    <lineage>
        <taxon>Bacteria</taxon>
        <taxon>Pseudomonadati</taxon>
        <taxon>Pseudomonadota</taxon>
        <taxon>Betaproteobacteria</taxon>
        <taxon>Burkholderiales</taxon>
        <taxon>Comamonadaceae</taxon>
        <taxon>Comamonas</taxon>
    </lineage>
</organism>
<dbReference type="HOGENOM" id="CLU_2408192_0_0_4"/>
<sequence length="92" mass="9958">MPGRQLSVALSEGFSIFSPGAGHTINVRIAVIQQFSRFIRFLGTTGWEAASIVHRLGGGPSWLFAADDFGVASSSELAEIMRRLADRMSCSR</sequence>
<dbReference type="EMBL" id="CP006704">
    <property type="protein sequence ID" value="AIJ48309.1"/>
    <property type="molecule type" value="Genomic_DNA"/>
</dbReference>
<dbReference type="Proteomes" id="UP000028782">
    <property type="component" value="Chromosome"/>
</dbReference>
<protein>
    <submittedName>
        <fullName evidence="1">Uncharacterized protein</fullName>
    </submittedName>
</protein>
<gene>
    <name evidence="1" type="ORF">O987_21075</name>
</gene>
<dbReference type="KEGG" id="ctes:O987_21075"/>
<evidence type="ECO:0000313" key="2">
    <source>
        <dbReference type="Proteomes" id="UP000028782"/>
    </source>
</evidence>